<evidence type="ECO:0000313" key="2">
    <source>
        <dbReference type="EMBL" id="QJH96138.1"/>
    </source>
</evidence>
<accession>A0A6M3KLV0</accession>
<dbReference type="EMBL" id="MT144641">
    <property type="protein sequence ID" value="QJH96138.1"/>
    <property type="molecule type" value="Genomic_DNA"/>
</dbReference>
<protein>
    <submittedName>
        <fullName evidence="1">Putative antitoxin</fullName>
    </submittedName>
</protein>
<proteinExistence type="predicted"/>
<dbReference type="InterPro" id="IPR031856">
    <property type="entry name" value="YdaS_toxin-like"/>
</dbReference>
<dbReference type="SUPFAM" id="SSF47413">
    <property type="entry name" value="lambda repressor-like DNA-binding domains"/>
    <property type="match status" value="1"/>
</dbReference>
<dbReference type="Pfam" id="PF15943">
    <property type="entry name" value="YdaS_toxin"/>
    <property type="match status" value="1"/>
</dbReference>
<sequence>MTPTEAMEEAARIVGGKAALATLLEISAPTVSQWCSGSRPVPAERALQIETATSGQVRREALCPSFPWKEAAA</sequence>
<evidence type="ECO:0000313" key="1">
    <source>
        <dbReference type="EMBL" id="QJA82584.1"/>
    </source>
</evidence>
<organism evidence="1">
    <name type="scientific">viral metagenome</name>
    <dbReference type="NCBI Taxonomy" id="1070528"/>
    <lineage>
        <taxon>unclassified sequences</taxon>
        <taxon>metagenomes</taxon>
        <taxon>organismal metagenomes</taxon>
    </lineage>
</organism>
<gene>
    <name evidence="1" type="ORF">MM415A00396_0020</name>
    <name evidence="2" type="ORF">TM448B00641_0005</name>
</gene>
<dbReference type="Gene3D" id="1.10.260.40">
    <property type="entry name" value="lambda repressor-like DNA-binding domains"/>
    <property type="match status" value="1"/>
</dbReference>
<dbReference type="InterPro" id="IPR010982">
    <property type="entry name" value="Lambda_DNA-bd_dom_sf"/>
</dbReference>
<dbReference type="GO" id="GO:0003677">
    <property type="term" value="F:DNA binding"/>
    <property type="evidence" value="ECO:0007669"/>
    <property type="project" value="InterPro"/>
</dbReference>
<dbReference type="AlphaFoldDB" id="A0A6M3KLV0"/>
<name>A0A6M3KLV0_9ZZZZ</name>
<dbReference type="EMBL" id="MT142491">
    <property type="protein sequence ID" value="QJA82584.1"/>
    <property type="molecule type" value="Genomic_DNA"/>
</dbReference>
<reference evidence="1" key="1">
    <citation type="submission" date="2020-03" db="EMBL/GenBank/DDBJ databases">
        <title>The deep terrestrial virosphere.</title>
        <authorList>
            <person name="Holmfeldt K."/>
            <person name="Nilsson E."/>
            <person name="Simone D."/>
            <person name="Lopez-Fernandez M."/>
            <person name="Wu X."/>
            <person name="de Brujin I."/>
            <person name="Lundin D."/>
            <person name="Andersson A."/>
            <person name="Bertilsson S."/>
            <person name="Dopson M."/>
        </authorList>
    </citation>
    <scope>NUCLEOTIDE SEQUENCE</scope>
    <source>
        <strain evidence="1">MM415A00396</strain>
        <strain evidence="2">TM448B00641</strain>
    </source>
</reference>